<evidence type="ECO:0000259" key="6">
    <source>
        <dbReference type="Pfam" id="PF03931"/>
    </source>
</evidence>
<evidence type="ECO:0000256" key="4">
    <source>
        <dbReference type="PIRNR" id="PIRNR028729"/>
    </source>
</evidence>
<dbReference type="AlphaFoldDB" id="A0A6D2K4G4"/>
<dbReference type="SMART" id="SM00512">
    <property type="entry name" value="Skp1"/>
    <property type="match status" value="1"/>
</dbReference>
<name>A0A6D2K4G4_9BRAS</name>
<dbReference type="GO" id="GO:0009867">
    <property type="term" value="P:jasmonic acid mediated signaling pathway"/>
    <property type="evidence" value="ECO:0007669"/>
    <property type="project" value="UniProtKB-ARBA"/>
</dbReference>
<dbReference type="UniPathway" id="UPA00143"/>
<evidence type="ECO:0000313" key="7">
    <source>
        <dbReference type="EMBL" id="CAA7046554.1"/>
    </source>
</evidence>
<accession>A0A6D2K4G4</accession>
<dbReference type="InterPro" id="IPR016897">
    <property type="entry name" value="SKP1"/>
</dbReference>
<dbReference type="InterPro" id="IPR011333">
    <property type="entry name" value="SKP1/BTB/POZ_sf"/>
</dbReference>
<dbReference type="PANTHER" id="PTHR11165">
    <property type="entry name" value="SKP1"/>
    <property type="match status" value="1"/>
</dbReference>
<keyword evidence="3 4" id="KW-0833">Ubl conjugation pathway</keyword>
<dbReference type="GO" id="GO:0006511">
    <property type="term" value="P:ubiquitin-dependent protein catabolic process"/>
    <property type="evidence" value="ECO:0007669"/>
    <property type="project" value="InterPro"/>
</dbReference>
<dbReference type="FunFam" id="3.30.710.10:FF:000026">
    <property type="entry name" value="E3 ubiquitin ligase complex SCF subunit"/>
    <property type="match status" value="1"/>
</dbReference>
<dbReference type="SUPFAM" id="SSF81382">
    <property type="entry name" value="Skp1 dimerisation domain-like"/>
    <property type="match status" value="1"/>
</dbReference>
<evidence type="ECO:0000256" key="1">
    <source>
        <dbReference type="ARBA" id="ARBA00004906"/>
    </source>
</evidence>
<dbReference type="EMBL" id="CACVBM020001351">
    <property type="protein sequence ID" value="CAA7046554.1"/>
    <property type="molecule type" value="Genomic_DNA"/>
</dbReference>
<dbReference type="OrthoDB" id="7827685at2759"/>
<dbReference type="GO" id="GO:0016567">
    <property type="term" value="P:protein ubiquitination"/>
    <property type="evidence" value="ECO:0007669"/>
    <property type="project" value="UniProtKB-UniRule"/>
</dbReference>
<dbReference type="InterPro" id="IPR036296">
    <property type="entry name" value="SKP1-like_dim_sf"/>
</dbReference>
<comment type="function">
    <text evidence="4">Involved in ubiquitination and subsequent proteasomal degradation of target proteins. Together with CUL1, RBX1 and a F-box protein, it forms a SCF E3 ubiquitin ligase complex. The functional specificity of this complex depends on the type of F-box protein. In the SCF complex, it serves as an adapter that links the F-box protein to CUL1.</text>
</comment>
<evidence type="ECO:0000259" key="5">
    <source>
        <dbReference type="Pfam" id="PF01466"/>
    </source>
</evidence>
<dbReference type="Pfam" id="PF03931">
    <property type="entry name" value="Skp1_POZ"/>
    <property type="match status" value="1"/>
</dbReference>
<comment type="caution">
    <text evidence="7">The sequence shown here is derived from an EMBL/GenBank/DDBJ whole genome shotgun (WGS) entry which is preliminary data.</text>
</comment>
<reference evidence="7" key="1">
    <citation type="submission" date="2020-01" db="EMBL/GenBank/DDBJ databases">
        <authorList>
            <person name="Mishra B."/>
        </authorList>
    </citation>
    <scope>NUCLEOTIDE SEQUENCE [LARGE SCALE GENOMIC DNA]</scope>
</reference>
<feature type="domain" description="SKP1 component dimerisation" evidence="5">
    <location>
        <begin position="107"/>
        <end position="153"/>
    </location>
</feature>
<keyword evidence="8" id="KW-1185">Reference proteome</keyword>
<evidence type="ECO:0000256" key="3">
    <source>
        <dbReference type="ARBA" id="ARBA00022786"/>
    </source>
</evidence>
<organism evidence="7 8">
    <name type="scientific">Microthlaspi erraticum</name>
    <dbReference type="NCBI Taxonomy" id="1685480"/>
    <lineage>
        <taxon>Eukaryota</taxon>
        <taxon>Viridiplantae</taxon>
        <taxon>Streptophyta</taxon>
        <taxon>Embryophyta</taxon>
        <taxon>Tracheophyta</taxon>
        <taxon>Spermatophyta</taxon>
        <taxon>Magnoliopsida</taxon>
        <taxon>eudicotyledons</taxon>
        <taxon>Gunneridae</taxon>
        <taxon>Pentapetalae</taxon>
        <taxon>rosids</taxon>
        <taxon>malvids</taxon>
        <taxon>Brassicales</taxon>
        <taxon>Brassicaceae</taxon>
        <taxon>Coluteocarpeae</taxon>
        <taxon>Microthlaspi</taxon>
    </lineage>
</organism>
<dbReference type="InterPro" id="IPR016072">
    <property type="entry name" value="Skp1_comp_dimer"/>
</dbReference>
<evidence type="ECO:0000256" key="2">
    <source>
        <dbReference type="ARBA" id="ARBA00009993"/>
    </source>
</evidence>
<dbReference type="InterPro" id="IPR001232">
    <property type="entry name" value="SKP1-like"/>
</dbReference>
<dbReference type="SUPFAM" id="SSF54695">
    <property type="entry name" value="POZ domain"/>
    <property type="match status" value="1"/>
</dbReference>
<comment type="subunit">
    <text evidence="4">Part of a SCF (SKP1-cullin-F-box) protein ligase complex.</text>
</comment>
<dbReference type="CDD" id="cd18322">
    <property type="entry name" value="BTB_POZ_SKP1"/>
    <property type="match status" value="1"/>
</dbReference>
<feature type="domain" description="SKP1 component POZ" evidence="6">
    <location>
        <begin position="4"/>
        <end position="63"/>
    </location>
</feature>
<gene>
    <name evidence="7" type="ORF">MERR_LOCUS33789</name>
</gene>
<dbReference type="InterPro" id="IPR016073">
    <property type="entry name" value="Skp1_comp_POZ"/>
</dbReference>
<protein>
    <recommendedName>
        <fullName evidence="4">SKP1-like protein</fullName>
    </recommendedName>
</protein>
<dbReference type="Proteomes" id="UP000467841">
    <property type="component" value="Unassembled WGS sequence"/>
</dbReference>
<comment type="pathway">
    <text evidence="1 4">Protein modification; protein ubiquitination.</text>
</comment>
<comment type="similarity">
    <text evidence="2 4">Belongs to the SKP1 family.</text>
</comment>
<evidence type="ECO:0000313" key="8">
    <source>
        <dbReference type="Proteomes" id="UP000467841"/>
    </source>
</evidence>
<sequence>MSMKKIILKSSDGKIFEIEEGVALQSQVIAHMMEDNCVENRIPLTNITSDILSKVIKYCKKHVVIVSNGDGGSTEAELKEWDAKFVNDIDQSTLFHLIMAADFLNIKTLLNLTFQTVADMISGKTSEEIRAFLNIENDFTPEEEANMRQENSWTFN</sequence>
<dbReference type="Pfam" id="PF01466">
    <property type="entry name" value="Skp1"/>
    <property type="match status" value="1"/>
</dbReference>
<proteinExistence type="inferred from homology"/>
<dbReference type="PIRSF" id="PIRSF028729">
    <property type="entry name" value="E3_ubiquit_lig_SCF_Skp"/>
    <property type="match status" value="1"/>
</dbReference>
<dbReference type="Gene3D" id="3.30.710.10">
    <property type="entry name" value="Potassium Channel Kv1.1, Chain A"/>
    <property type="match status" value="1"/>
</dbReference>